<keyword evidence="2" id="KW-1185">Reference proteome</keyword>
<dbReference type="HOGENOM" id="CLU_1852960_0_0_3"/>
<sequence>MVEFPNTGKEPVWKEPGFKDSVSNVKLGRGGGAGSGVLGFGGSCWIGKDPLVIIGLLRFSSGKGYLPIEGKGFIGRDLRGGDLGIFRGFRAGIEGSGGGGGGKGLNNEGMEGLVGVLAFGRAGRVSGGAADLGTRLSC</sequence>
<name>F4Y1D8_9CYAN</name>
<accession>F4Y1D8</accession>
<dbReference type="AlphaFoldDB" id="F4Y1D8"/>
<gene>
    <name evidence="1" type="ORF">LYNGBM3L_66220</name>
</gene>
<dbReference type="Proteomes" id="UP000003959">
    <property type="component" value="Unassembled WGS sequence"/>
</dbReference>
<reference evidence="2" key="1">
    <citation type="journal article" date="2011" name="Proc. Natl. Acad. Sci. U.S.A.">
        <title>Genomic insights into the physiology and ecology of the marine filamentous cyanobacterium Lyngbya majuscula.</title>
        <authorList>
            <person name="Jones A.C."/>
            <person name="Monroe E.A."/>
            <person name="Podell S."/>
            <person name="Hess W.R."/>
            <person name="Klages S."/>
            <person name="Esquenazi E."/>
            <person name="Niessen S."/>
            <person name="Hoover H."/>
            <person name="Rothmann M."/>
            <person name="Lasken R.S."/>
            <person name="Yates J.R.III."/>
            <person name="Reinhardt R."/>
            <person name="Kube M."/>
            <person name="Burkart M.D."/>
            <person name="Allen E.E."/>
            <person name="Dorrestein P.C."/>
            <person name="Gerwick W.H."/>
            <person name="Gerwick L."/>
        </authorList>
    </citation>
    <scope>NUCLEOTIDE SEQUENCE [LARGE SCALE GENOMIC DNA]</scope>
    <source>
        <strain evidence="2">3L</strain>
    </source>
</reference>
<evidence type="ECO:0000313" key="1">
    <source>
        <dbReference type="EMBL" id="EGJ29080.1"/>
    </source>
</evidence>
<protein>
    <submittedName>
        <fullName evidence="1">Uncharacterized protein</fullName>
    </submittedName>
</protein>
<organism evidence="1 2">
    <name type="scientific">Moorena producens 3L</name>
    <dbReference type="NCBI Taxonomy" id="489825"/>
    <lineage>
        <taxon>Bacteria</taxon>
        <taxon>Bacillati</taxon>
        <taxon>Cyanobacteriota</taxon>
        <taxon>Cyanophyceae</taxon>
        <taxon>Coleofasciculales</taxon>
        <taxon>Coleofasciculaceae</taxon>
        <taxon>Moorena</taxon>
    </lineage>
</organism>
<evidence type="ECO:0000313" key="2">
    <source>
        <dbReference type="Proteomes" id="UP000003959"/>
    </source>
</evidence>
<dbReference type="EMBL" id="GL890970">
    <property type="protein sequence ID" value="EGJ29080.1"/>
    <property type="molecule type" value="Genomic_DNA"/>
</dbReference>
<proteinExistence type="predicted"/>